<dbReference type="EMBL" id="SMKO01000022">
    <property type="protein sequence ID" value="TDD08185.1"/>
    <property type="molecule type" value="Genomic_DNA"/>
</dbReference>
<organism evidence="2 3">
    <name type="scientific">Nonomuraea deserti</name>
    <dbReference type="NCBI Taxonomy" id="1848322"/>
    <lineage>
        <taxon>Bacteria</taxon>
        <taxon>Bacillati</taxon>
        <taxon>Actinomycetota</taxon>
        <taxon>Actinomycetes</taxon>
        <taxon>Streptosporangiales</taxon>
        <taxon>Streptosporangiaceae</taxon>
        <taxon>Nonomuraea</taxon>
    </lineage>
</organism>
<comment type="caution">
    <text evidence="2">The sequence shown here is derived from an EMBL/GenBank/DDBJ whole genome shotgun (WGS) entry which is preliminary data.</text>
</comment>
<dbReference type="AlphaFoldDB" id="A0A4R4VZZ5"/>
<evidence type="ECO:0000313" key="3">
    <source>
        <dbReference type="Proteomes" id="UP000295258"/>
    </source>
</evidence>
<accession>A0A4R4VZZ5</accession>
<reference evidence="2 3" key="1">
    <citation type="submission" date="2019-03" db="EMBL/GenBank/DDBJ databases">
        <title>Draft genome sequences of novel Actinobacteria.</title>
        <authorList>
            <person name="Sahin N."/>
            <person name="Ay H."/>
            <person name="Saygin H."/>
        </authorList>
    </citation>
    <scope>NUCLEOTIDE SEQUENCE [LARGE SCALE GENOMIC DNA]</scope>
    <source>
        <strain evidence="2 3">KC310</strain>
    </source>
</reference>
<keyword evidence="3" id="KW-1185">Reference proteome</keyword>
<evidence type="ECO:0000313" key="2">
    <source>
        <dbReference type="EMBL" id="TDD08185.1"/>
    </source>
</evidence>
<sequence>MIEACESYEAELLHGFGVHDHVHLLIHCPAEEVGHTPMRTACTPDLEGRGFGRPPVGPPS</sequence>
<proteinExistence type="predicted"/>
<name>A0A4R4VZZ5_9ACTN</name>
<dbReference type="Proteomes" id="UP000295258">
    <property type="component" value="Unassembled WGS sequence"/>
</dbReference>
<protein>
    <recommendedName>
        <fullName evidence="4">Transposase IS200-like domain-containing protein</fullName>
    </recommendedName>
</protein>
<evidence type="ECO:0000256" key="1">
    <source>
        <dbReference type="SAM" id="MobiDB-lite"/>
    </source>
</evidence>
<gene>
    <name evidence="2" type="ORF">E1292_11905</name>
</gene>
<feature type="region of interest" description="Disordered" evidence="1">
    <location>
        <begin position="36"/>
        <end position="60"/>
    </location>
</feature>
<evidence type="ECO:0008006" key="4">
    <source>
        <dbReference type="Google" id="ProtNLM"/>
    </source>
</evidence>